<evidence type="ECO:0000313" key="2">
    <source>
        <dbReference type="EMBL" id="CBJ49086.1"/>
    </source>
</evidence>
<keyword evidence="3" id="KW-1185">Reference proteome</keyword>
<dbReference type="InParanoid" id="D7FJZ7"/>
<evidence type="ECO:0000256" key="1">
    <source>
        <dbReference type="SAM" id="MobiDB-lite"/>
    </source>
</evidence>
<dbReference type="Proteomes" id="UP000002630">
    <property type="component" value="Linkage Group LG13"/>
</dbReference>
<feature type="compositionally biased region" description="Basic residues" evidence="1">
    <location>
        <begin position="155"/>
        <end position="168"/>
    </location>
</feature>
<proteinExistence type="predicted"/>
<protein>
    <submittedName>
        <fullName evidence="2">Uncharacterized protein</fullName>
    </submittedName>
</protein>
<feature type="compositionally biased region" description="Acidic residues" evidence="1">
    <location>
        <begin position="38"/>
        <end position="49"/>
    </location>
</feature>
<dbReference type="OrthoDB" id="10361527at2759"/>
<evidence type="ECO:0000313" key="3">
    <source>
        <dbReference type="Proteomes" id="UP000002630"/>
    </source>
</evidence>
<organism evidence="2 3">
    <name type="scientific">Ectocarpus siliculosus</name>
    <name type="common">Brown alga</name>
    <name type="synonym">Conferva siliculosa</name>
    <dbReference type="NCBI Taxonomy" id="2880"/>
    <lineage>
        <taxon>Eukaryota</taxon>
        <taxon>Sar</taxon>
        <taxon>Stramenopiles</taxon>
        <taxon>Ochrophyta</taxon>
        <taxon>PX clade</taxon>
        <taxon>Phaeophyceae</taxon>
        <taxon>Ectocarpales</taxon>
        <taxon>Ectocarpaceae</taxon>
        <taxon>Ectocarpus</taxon>
    </lineage>
</organism>
<accession>D7FJZ7</accession>
<name>D7FJZ7_ECTSI</name>
<dbReference type="EMBL" id="FN649738">
    <property type="protein sequence ID" value="CBJ49086.1"/>
    <property type="molecule type" value="Genomic_DNA"/>
</dbReference>
<dbReference type="EMBL" id="FN647992">
    <property type="protein sequence ID" value="CBJ49086.1"/>
    <property type="molecule type" value="Genomic_DNA"/>
</dbReference>
<dbReference type="AlphaFoldDB" id="D7FJZ7"/>
<feature type="region of interest" description="Disordered" evidence="1">
    <location>
        <begin position="97"/>
        <end position="168"/>
    </location>
</feature>
<feature type="compositionally biased region" description="Low complexity" evidence="1">
    <location>
        <begin position="145"/>
        <end position="154"/>
    </location>
</feature>
<gene>
    <name evidence="2" type="ORF">Esi_0139_0021</name>
</gene>
<sequence>MDCLPELVVAKRKTISSAKMAKRLRRFVGENQRPDAPEGGDGDVGDDDVQTATKPAASGELLCRIPEETLFQLQQIYEALEGASGVKPASSAPSLTDLIAASAGDGGEAEPMSGGTEASVVTPEKTTKQKRVRGGEEPATASKASGGSSIGTSPKIKKKKSRRKSNAT</sequence>
<feature type="region of interest" description="Disordered" evidence="1">
    <location>
        <begin position="24"/>
        <end position="53"/>
    </location>
</feature>
<reference evidence="2 3" key="1">
    <citation type="journal article" date="2010" name="Nature">
        <title>The Ectocarpus genome and the independent evolution of multicellularity in brown algae.</title>
        <authorList>
            <person name="Cock J.M."/>
            <person name="Sterck L."/>
            <person name="Rouze P."/>
            <person name="Scornet D."/>
            <person name="Allen A.E."/>
            <person name="Amoutzias G."/>
            <person name="Anthouard V."/>
            <person name="Artiguenave F."/>
            <person name="Aury J.M."/>
            <person name="Badger J.H."/>
            <person name="Beszteri B."/>
            <person name="Billiau K."/>
            <person name="Bonnet E."/>
            <person name="Bothwell J.H."/>
            <person name="Bowler C."/>
            <person name="Boyen C."/>
            <person name="Brownlee C."/>
            <person name="Carrano C.J."/>
            <person name="Charrier B."/>
            <person name="Cho G.Y."/>
            <person name="Coelho S.M."/>
            <person name="Collen J."/>
            <person name="Corre E."/>
            <person name="Da Silva C."/>
            <person name="Delage L."/>
            <person name="Delaroque N."/>
            <person name="Dittami S.M."/>
            <person name="Doulbeau S."/>
            <person name="Elias M."/>
            <person name="Farnham G."/>
            <person name="Gachon C.M."/>
            <person name="Gschloessl B."/>
            <person name="Heesch S."/>
            <person name="Jabbari K."/>
            <person name="Jubin C."/>
            <person name="Kawai H."/>
            <person name="Kimura K."/>
            <person name="Kloareg B."/>
            <person name="Kupper F.C."/>
            <person name="Lang D."/>
            <person name="Le Bail A."/>
            <person name="Leblanc C."/>
            <person name="Lerouge P."/>
            <person name="Lohr M."/>
            <person name="Lopez P.J."/>
            <person name="Martens C."/>
            <person name="Maumus F."/>
            <person name="Michel G."/>
            <person name="Miranda-Saavedra D."/>
            <person name="Morales J."/>
            <person name="Moreau H."/>
            <person name="Motomura T."/>
            <person name="Nagasato C."/>
            <person name="Napoli C.A."/>
            <person name="Nelson D.R."/>
            <person name="Nyvall-Collen P."/>
            <person name="Peters A.F."/>
            <person name="Pommier C."/>
            <person name="Potin P."/>
            <person name="Poulain J."/>
            <person name="Quesneville H."/>
            <person name="Read B."/>
            <person name="Rensing S.A."/>
            <person name="Ritter A."/>
            <person name="Rousvoal S."/>
            <person name="Samanta M."/>
            <person name="Samson G."/>
            <person name="Schroeder D.C."/>
            <person name="Segurens B."/>
            <person name="Strittmatter M."/>
            <person name="Tonon T."/>
            <person name="Tregear J.W."/>
            <person name="Valentin K."/>
            <person name="von Dassow P."/>
            <person name="Yamagishi T."/>
            <person name="Van de Peer Y."/>
            <person name="Wincker P."/>
        </authorList>
    </citation>
    <scope>NUCLEOTIDE SEQUENCE [LARGE SCALE GENOMIC DNA]</scope>
    <source>
        <strain evidence="3">Ec32 / CCAP1310/4</strain>
    </source>
</reference>